<dbReference type="RefSeq" id="WP_240984771.1">
    <property type="nucleotide sequence ID" value="NZ_CDGJ01000082.1"/>
</dbReference>
<reference evidence="4" key="1">
    <citation type="submission" date="2014-11" db="EMBL/GenBank/DDBJ databases">
        <authorList>
            <person name="Hornung B.V."/>
        </authorList>
    </citation>
    <scope>NUCLEOTIDE SEQUENCE</scope>
    <source>
        <strain evidence="4">INE</strain>
    </source>
</reference>
<evidence type="ECO:0000313" key="3">
    <source>
        <dbReference type="EMBL" id="CAA7601213.1"/>
    </source>
</evidence>
<dbReference type="SUPFAM" id="SSF53901">
    <property type="entry name" value="Thiolase-like"/>
    <property type="match status" value="1"/>
</dbReference>
<dbReference type="Proteomes" id="UP000836597">
    <property type="component" value="Chromosome"/>
</dbReference>
<evidence type="ECO:0000259" key="1">
    <source>
        <dbReference type="Pfam" id="PF00108"/>
    </source>
</evidence>
<dbReference type="EMBL" id="LR746496">
    <property type="protein sequence ID" value="CAA7601213.1"/>
    <property type="molecule type" value="Genomic_DNA"/>
</dbReference>
<dbReference type="PIRSF" id="PIRSF000429">
    <property type="entry name" value="Ac-CoA_Ac_transf"/>
    <property type="match status" value="1"/>
</dbReference>
<evidence type="ECO:0000313" key="4">
    <source>
        <dbReference type="EMBL" id="CEJ08508.1"/>
    </source>
</evidence>
<proteinExistence type="predicted"/>
<dbReference type="EC" id="2.3.1.-" evidence="3"/>
<dbReference type="Pfam" id="PF22691">
    <property type="entry name" value="Thiolase_C_1"/>
    <property type="match status" value="1"/>
</dbReference>
<protein>
    <submittedName>
        <fullName evidence="4">Non-specific lipid-transfer protein</fullName>
    </submittedName>
    <submittedName>
        <fullName evidence="3">Thiolase, C-terminal</fullName>
        <ecNumber evidence="3">2.3.1.-</ecNumber>
    </submittedName>
</protein>
<dbReference type="Pfam" id="PF00108">
    <property type="entry name" value="Thiolase_N"/>
    <property type="match status" value="1"/>
</dbReference>
<dbReference type="CDD" id="cd00829">
    <property type="entry name" value="SCP-x_thiolase"/>
    <property type="match status" value="1"/>
</dbReference>
<dbReference type="EMBL" id="CDGJ01000082">
    <property type="protein sequence ID" value="CEJ08508.1"/>
    <property type="molecule type" value="Genomic_DNA"/>
</dbReference>
<dbReference type="InterPro" id="IPR002155">
    <property type="entry name" value="Thiolase"/>
</dbReference>
<dbReference type="Gene3D" id="3.40.47.10">
    <property type="match status" value="1"/>
</dbReference>
<dbReference type="NCBIfam" id="NF004810">
    <property type="entry name" value="PRK06157.1"/>
    <property type="match status" value="1"/>
</dbReference>
<dbReference type="InterPro" id="IPR055140">
    <property type="entry name" value="Thiolase_C_2"/>
</dbReference>
<sequence length="394" mass="42664">MAGSIKDKVAIVGMGCTRFGERWDAGLDDLIVEAVSDCTATSGIEIKDVEAFWFGSFTSSTTGALPFSLTMKTFFKPVTRVENMCATGTDAFRNACYAVASGAYDLVMAIGAEKLKDSGYSGLETPMPHADRTTLEPSAPARFAFLAPAYAHKYQLSMDHLKTVMARIAWKNHHNGALNPKAQYQQEVSMETIRKSPMVAYPLSIMDSSGVADGATCALICRVEDAHKYNKNPVYVKAVAIAAGSGFGERHQDYDYTTVLETHFAAQAAYQEAGIRNPREAISLAEVHDCFTITELVNYEDLMLSPRGKGWRDVESGFYELGGGLPVNPDGGLKSFGHPVGATGLRMLYEAYLQLRGEAGKRQINNPRLALTHNLGGQPSYAVASVCIVGNQRG</sequence>
<feature type="domain" description="Thiolase N-terminal" evidence="1">
    <location>
        <begin position="9"/>
        <end position="222"/>
    </location>
</feature>
<organism evidence="3">
    <name type="scientific">Acididesulfobacillus acetoxydans</name>
    <dbReference type="NCBI Taxonomy" id="1561005"/>
    <lineage>
        <taxon>Bacteria</taxon>
        <taxon>Bacillati</taxon>
        <taxon>Bacillota</taxon>
        <taxon>Clostridia</taxon>
        <taxon>Eubacteriales</taxon>
        <taxon>Peptococcaceae</taxon>
        <taxon>Acididesulfobacillus</taxon>
    </lineage>
</organism>
<name>A0A8S0VWT5_9FIRM</name>
<dbReference type="PANTHER" id="PTHR42870">
    <property type="entry name" value="ACETYL-COA C-ACETYLTRANSFERASE"/>
    <property type="match status" value="1"/>
</dbReference>
<dbReference type="GO" id="GO:0016747">
    <property type="term" value="F:acyltransferase activity, transferring groups other than amino-acyl groups"/>
    <property type="evidence" value="ECO:0007669"/>
    <property type="project" value="InterPro"/>
</dbReference>
<keyword evidence="3" id="KW-0808">Transferase</keyword>
<reference evidence="3" key="2">
    <citation type="submission" date="2020-01" db="EMBL/GenBank/DDBJ databases">
        <authorList>
            <person name="Hornung B."/>
        </authorList>
    </citation>
    <scope>NUCLEOTIDE SEQUENCE</scope>
    <source>
        <strain evidence="3">PacBioINE</strain>
    </source>
</reference>
<dbReference type="Proteomes" id="UP001071230">
    <property type="component" value="Unassembled WGS sequence"/>
</dbReference>
<keyword evidence="5" id="KW-1185">Reference proteome</keyword>
<evidence type="ECO:0000313" key="5">
    <source>
        <dbReference type="Proteomes" id="UP001071230"/>
    </source>
</evidence>
<dbReference type="KEGG" id="aacx:DEACI_1866"/>
<feature type="domain" description="Thiolase C-terminal" evidence="2">
    <location>
        <begin position="252"/>
        <end position="386"/>
    </location>
</feature>
<dbReference type="InterPro" id="IPR020616">
    <property type="entry name" value="Thiolase_N"/>
</dbReference>
<gene>
    <name evidence="3" type="ORF">DEACI_1866</name>
    <name evidence="4" type="ORF">DEACI_2985</name>
</gene>
<dbReference type="PANTHER" id="PTHR42870:SF1">
    <property type="entry name" value="NON-SPECIFIC LIPID-TRANSFER PROTEIN-LIKE 2"/>
    <property type="match status" value="1"/>
</dbReference>
<accession>A0A8S0VWT5</accession>
<keyword evidence="3" id="KW-0012">Acyltransferase</keyword>
<dbReference type="AlphaFoldDB" id="A0A8S0VWT5"/>
<dbReference type="InterPro" id="IPR016039">
    <property type="entry name" value="Thiolase-like"/>
</dbReference>
<evidence type="ECO:0000259" key="2">
    <source>
        <dbReference type="Pfam" id="PF22691"/>
    </source>
</evidence>